<gene>
    <name evidence="1" type="ORF">SAMN05192556_11045</name>
</gene>
<reference evidence="2" key="1">
    <citation type="submission" date="2016-11" db="EMBL/GenBank/DDBJ databases">
        <authorList>
            <person name="Varghese N."/>
            <person name="Submissions S."/>
        </authorList>
    </citation>
    <scope>NUCLEOTIDE SEQUENCE [LARGE SCALE GENOMIC DNA]</scope>
    <source>
        <strain evidence="2">ALO Sharm</strain>
    </source>
</reference>
<proteinExistence type="predicted"/>
<dbReference type="Proteomes" id="UP000184248">
    <property type="component" value="Unassembled WGS sequence"/>
</dbReference>
<keyword evidence="2" id="KW-1185">Reference proteome</keyword>
<dbReference type="RefSeq" id="WP_064700574.1">
    <property type="nucleotide sequence ID" value="NZ_BDEO01000012.1"/>
</dbReference>
<dbReference type="EMBL" id="FRAL01000010">
    <property type="protein sequence ID" value="SHL26212.1"/>
    <property type="molecule type" value="Genomic_DNA"/>
</dbReference>
<evidence type="ECO:0000313" key="1">
    <source>
        <dbReference type="EMBL" id="SHL26212.1"/>
    </source>
</evidence>
<accession>A0A1M6Z728</accession>
<name>A0A1M6Z728_9GAMM</name>
<evidence type="ECO:0000313" key="2">
    <source>
        <dbReference type="Proteomes" id="UP000184248"/>
    </source>
</evidence>
<protein>
    <submittedName>
        <fullName evidence="1">Uncharacterized protein</fullName>
    </submittedName>
</protein>
<sequence length="72" mass="7404">MTHDQATSLVNAADELLALGDRLDAVAHALADAGHPQANYQPLVDATGHIAGAIRSTLDTLAVHQPGGRSPQ</sequence>
<organism evidence="1 2">
    <name type="scientific">Halomonas caseinilytica</name>
    <dbReference type="NCBI Taxonomy" id="438744"/>
    <lineage>
        <taxon>Bacteria</taxon>
        <taxon>Pseudomonadati</taxon>
        <taxon>Pseudomonadota</taxon>
        <taxon>Gammaproteobacteria</taxon>
        <taxon>Oceanospirillales</taxon>
        <taxon>Halomonadaceae</taxon>
        <taxon>Halomonas</taxon>
    </lineage>
</organism>
<dbReference type="AlphaFoldDB" id="A0A1M6Z728"/>